<dbReference type="GeneID" id="92179856"/>
<evidence type="ECO:0000313" key="12">
    <source>
        <dbReference type="Proteomes" id="UP001388673"/>
    </source>
</evidence>
<feature type="transmembrane region" description="Helical" evidence="9">
    <location>
        <begin position="187"/>
        <end position="210"/>
    </location>
</feature>
<dbReference type="KEGG" id="kne:92179856"/>
<keyword evidence="6 9" id="KW-0472">Membrane</keyword>
<dbReference type="FunFam" id="1.20.1250.20:FF:000078">
    <property type="entry name" value="MFS maltose transporter, putative"/>
    <property type="match status" value="1"/>
</dbReference>
<dbReference type="PROSITE" id="PS00217">
    <property type="entry name" value="SUGAR_TRANSPORT_2"/>
    <property type="match status" value="1"/>
</dbReference>
<dbReference type="PANTHER" id="PTHR48022:SF53">
    <property type="entry name" value="ALPHA-GLUCOSIDE TRANSPORTER, PUTATIVE (AFU_ORTHOLOGUE AFUA_3G01700)-RELATED"/>
    <property type="match status" value="1"/>
</dbReference>
<proteinExistence type="inferred from homology"/>
<comment type="catalytic activity">
    <reaction evidence="7">
        <text>myo-inositol(out) + H(+)(out) = myo-inositol(in) + H(+)(in)</text>
        <dbReference type="Rhea" id="RHEA:60364"/>
        <dbReference type="ChEBI" id="CHEBI:15378"/>
        <dbReference type="ChEBI" id="CHEBI:17268"/>
    </reaction>
</comment>
<keyword evidence="5 9" id="KW-1133">Transmembrane helix</keyword>
<evidence type="ECO:0000313" key="11">
    <source>
        <dbReference type="EMBL" id="KAK8861775.1"/>
    </source>
</evidence>
<accession>A0AAW0Z1X4</accession>
<evidence type="ECO:0000259" key="10">
    <source>
        <dbReference type="PROSITE" id="PS50850"/>
    </source>
</evidence>
<protein>
    <recommendedName>
        <fullName evidence="10">Major facilitator superfamily (MFS) profile domain-containing protein</fullName>
    </recommendedName>
</protein>
<evidence type="ECO:0000256" key="4">
    <source>
        <dbReference type="ARBA" id="ARBA00022692"/>
    </source>
</evidence>
<feature type="transmembrane region" description="Helical" evidence="9">
    <location>
        <begin position="49"/>
        <end position="74"/>
    </location>
</feature>
<feature type="transmembrane region" description="Helical" evidence="9">
    <location>
        <begin position="129"/>
        <end position="147"/>
    </location>
</feature>
<dbReference type="RefSeq" id="XP_066804400.1">
    <property type="nucleotide sequence ID" value="XM_066945711.1"/>
</dbReference>
<organism evidence="11 12">
    <name type="scientific">Kwoniella newhampshirensis</name>
    <dbReference type="NCBI Taxonomy" id="1651941"/>
    <lineage>
        <taxon>Eukaryota</taxon>
        <taxon>Fungi</taxon>
        <taxon>Dikarya</taxon>
        <taxon>Basidiomycota</taxon>
        <taxon>Agaricomycotina</taxon>
        <taxon>Tremellomycetes</taxon>
        <taxon>Tremellales</taxon>
        <taxon>Cryptococcaceae</taxon>
        <taxon>Kwoniella</taxon>
    </lineage>
</organism>
<dbReference type="InterPro" id="IPR005829">
    <property type="entry name" value="Sugar_transporter_CS"/>
</dbReference>
<evidence type="ECO:0000256" key="7">
    <source>
        <dbReference type="ARBA" id="ARBA00049119"/>
    </source>
</evidence>
<dbReference type="GO" id="GO:0005351">
    <property type="term" value="F:carbohydrate:proton symporter activity"/>
    <property type="evidence" value="ECO:0007669"/>
    <property type="project" value="TreeGrafter"/>
</dbReference>
<dbReference type="Proteomes" id="UP001388673">
    <property type="component" value="Unassembled WGS sequence"/>
</dbReference>
<keyword evidence="12" id="KW-1185">Reference proteome</keyword>
<evidence type="ECO:0000256" key="5">
    <source>
        <dbReference type="ARBA" id="ARBA00022989"/>
    </source>
</evidence>
<dbReference type="SUPFAM" id="SSF103473">
    <property type="entry name" value="MFS general substrate transporter"/>
    <property type="match status" value="1"/>
</dbReference>
<evidence type="ECO:0000256" key="8">
    <source>
        <dbReference type="RuleBase" id="RU003346"/>
    </source>
</evidence>
<comment type="similarity">
    <text evidence="2 8">Belongs to the major facilitator superfamily. Sugar transporter (TC 2.A.1.1) family.</text>
</comment>
<evidence type="ECO:0000256" key="6">
    <source>
        <dbReference type="ARBA" id="ARBA00023136"/>
    </source>
</evidence>
<dbReference type="InterPro" id="IPR036259">
    <property type="entry name" value="MFS_trans_sf"/>
</dbReference>
<feature type="transmembrane region" description="Helical" evidence="9">
    <location>
        <begin position="441"/>
        <end position="458"/>
    </location>
</feature>
<comment type="caution">
    <text evidence="11">The sequence shown here is derived from an EMBL/GenBank/DDBJ whole genome shotgun (WGS) entry which is preliminary data.</text>
</comment>
<evidence type="ECO:0000256" key="2">
    <source>
        <dbReference type="ARBA" id="ARBA00010992"/>
    </source>
</evidence>
<name>A0AAW0Z1X4_9TREE</name>
<feature type="domain" description="Major facilitator superfamily (MFS) profile" evidence="10">
    <location>
        <begin position="52"/>
        <end position="492"/>
    </location>
</feature>
<feature type="transmembrane region" description="Helical" evidence="9">
    <location>
        <begin position="340"/>
        <end position="362"/>
    </location>
</feature>
<evidence type="ECO:0000256" key="1">
    <source>
        <dbReference type="ARBA" id="ARBA00004141"/>
    </source>
</evidence>
<gene>
    <name evidence="11" type="ORF">IAR55_002598</name>
</gene>
<dbReference type="EMBL" id="JBCAWK010000004">
    <property type="protein sequence ID" value="KAK8861775.1"/>
    <property type="molecule type" value="Genomic_DNA"/>
</dbReference>
<dbReference type="InterPro" id="IPR003663">
    <property type="entry name" value="Sugar/inositol_transpt"/>
</dbReference>
<dbReference type="GO" id="GO:0016020">
    <property type="term" value="C:membrane"/>
    <property type="evidence" value="ECO:0007669"/>
    <property type="project" value="UniProtKB-SubCell"/>
</dbReference>
<dbReference type="PANTHER" id="PTHR48022">
    <property type="entry name" value="PLASTIDIC GLUCOSE TRANSPORTER 4"/>
    <property type="match status" value="1"/>
</dbReference>
<dbReference type="Gene3D" id="1.20.1250.20">
    <property type="entry name" value="MFS general substrate transporter like domains"/>
    <property type="match status" value="1"/>
</dbReference>
<dbReference type="AlphaFoldDB" id="A0AAW0Z1X4"/>
<sequence length="553" mass="61486">MPVVTTNFNERALHLNNRENADLIQRAQEADALDHELTIKQALKKYKAAVFWAMFLSTALVMEGYDVVVISSFYGQEQFINRFGTVGSDGKKAITAAWQSGLSNSSVVGQLCGLIINMWAQDRLGARRTYMVFMVWMLLAIFIPVFANSLPVLAVGEAVCGISWGIFQTLSTSYASEVVPTVLRPYVTAYVCMCWGAGILLSSGVVRAVANLQGDWGWRLPFVCQWVWPIPLFIGAYLAPESPWNAVRRGEHDTARKALLRLRDPADKDVEATLAYIVHTTRLEMAETEGSSILECFRGTNLRRTEINCVVWAAQILCGNAILGYSVVFLESAGFTPIQAFDVNIALSSCYIIGGIVCWFLMARVGRATIYMVGLACMFCCLIAIGALGFKNSKESQLAIGILLVISTLFNMITVGPACYPIVAETPSGRLRYKTITIGRFVYNLTGIFSNSVTPRMISATAWNWGAKAGFFYAGTNLLCLIWCWFRLPETKDRPFGEIDLLFENKVPARQFKHTKANQFALTAEEIDAAGVDQRDLKHDDIEKHDFEHVERI</sequence>
<reference evidence="11 12" key="1">
    <citation type="journal article" date="2024" name="bioRxiv">
        <title>Comparative genomics of Cryptococcus and Kwoniella reveals pathogenesis evolution and contrasting karyotype dynamics via intercentromeric recombination or chromosome fusion.</title>
        <authorList>
            <person name="Coelho M.A."/>
            <person name="David-Palma M."/>
            <person name="Shea T."/>
            <person name="Bowers K."/>
            <person name="McGinley-Smith S."/>
            <person name="Mohammad A.W."/>
            <person name="Gnirke A."/>
            <person name="Yurkov A.M."/>
            <person name="Nowrousian M."/>
            <person name="Sun S."/>
            <person name="Cuomo C.A."/>
            <person name="Heitman J."/>
        </authorList>
    </citation>
    <scope>NUCLEOTIDE SEQUENCE [LARGE SCALE GENOMIC DNA]</scope>
    <source>
        <strain evidence="11 12">CBS 13917</strain>
    </source>
</reference>
<dbReference type="InterPro" id="IPR005828">
    <property type="entry name" value="MFS_sugar_transport-like"/>
</dbReference>
<dbReference type="PROSITE" id="PS50850">
    <property type="entry name" value="MFS"/>
    <property type="match status" value="1"/>
</dbReference>
<keyword evidence="3 8" id="KW-0813">Transport</keyword>
<feature type="transmembrane region" description="Helical" evidence="9">
    <location>
        <begin position="396"/>
        <end position="420"/>
    </location>
</feature>
<dbReference type="NCBIfam" id="TIGR00879">
    <property type="entry name" value="SP"/>
    <property type="match status" value="1"/>
</dbReference>
<evidence type="ECO:0000256" key="3">
    <source>
        <dbReference type="ARBA" id="ARBA00022448"/>
    </source>
</evidence>
<dbReference type="Pfam" id="PF00083">
    <property type="entry name" value="Sugar_tr"/>
    <property type="match status" value="1"/>
</dbReference>
<evidence type="ECO:0000256" key="9">
    <source>
        <dbReference type="SAM" id="Phobius"/>
    </source>
</evidence>
<feature type="transmembrane region" description="Helical" evidence="9">
    <location>
        <begin position="470"/>
        <end position="488"/>
    </location>
</feature>
<dbReference type="InterPro" id="IPR050360">
    <property type="entry name" value="MFS_Sugar_Transporters"/>
</dbReference>
<comment type="subcellular location">
    <subcellularLocation>
        <location evidence="1">Membrane</location>
        <topology evidence="1">Multi-pass membrane protein</topology>
    </subcellularLocation>
</comment>
<feature type="transmembrane region" description="Helical" evidence="9">
    <location>
        <begin position="307"/>
        <end position="328"/>
    </location>
</feature>
<keyword evidence="4 9" id="KW-0812">Transmembrane</keyword>
<feature type="transmembrane region" description="Helical" evidence="9">
    <location>
        <begin position="369"/>
        <end position="390"/>
    </location>
</feature>
<dbReference type="InterPro" id="IPR020846">
    <property type="entry name" value="MFS_dom"/>
</dbReference>
<feature type="transmembrane region" description="Helical" evidence="9">
    <location>
        <begin position="94"/>
        <end position="117"/>
    </location>
</feature>